<dbReference type="Proteomes" id="UP000738349">
    <property type="component" value="Unassembled WGS sequence"/>
</dbReference>
<dbReference type="PANTHER" id="PTHR11707:SF28">
    <property type="entry name" value="60 KDA LYSOPHOSPHOLIPASE"/>
    <property type="match status" value="1"/>
</dbReference>
<evidence type="ECO:0000259" key="7">
    <source>
        <dbReference type="Pfam" id="PF00710"/>
    </source>
</evidence>
<dbReference type="InterPro" id="IPR040919">
    <property type="entry name" value="Asparaginase_C"/>
</dbReference>
<proteinExistence type="inferred from homology"/>
<dbReference type="InterPro" id="IPR004550">
    <property type="entry name" value="AsnASE_II"/>
</dbReference>
<dbReference type="GO" id="GO:0004067">
    <property type="term" value="F:asparaginase activity"/>
    <property type="evidence" value="ECO:0007669"/>
    <property type="project" value="UniProtKB-UniRule"/>
</dbReference>
<dbReference type="PIRSF" id="PIRSF001220">
    <property type="entry name" value="L-ASNase_gatD"/>
    <property type="match status" value="1"/>
</dbReference>
<dbReference type="InterPro" id="IPR027474">
    <property type="entry name" value="L-asparaginase_N"/>
</dbReference>
<evidence type="ECO:0000256" key="3">
    <source>
        <dbReference type="ARBA" id="ARBA00022801"/>
    </source>
</evidence>
<dbReference type="InterPro" id="IPR006034">
    <property type="entry name" value="Asparaginase/glutaminase-like"/>
</dbReference>
<dbReference type="GO" id="GO:0006530">
    <property type="term" value="P:L-asparagine catabolic process"/>
    <property type="evidence" value="ECO:0007669"/>
    <property type="project" value="UniProtKB-ARBA"/>
</dbReference>
<evidence type="ECO:0000256" key="1">
    <source>
        <dbReference type="ARBA" id="ARBA00010518"/>
    </source>
</evidence>
<dbReference type="OrthoDB" id="10489341at2759"/>
<feature type="domain" description="Asparaginase/glutaminase C-terminal" evidence="8">
    <location>
        <begin position="282"/>
        <end position="376"/>
    </location>
</feature>
<comment type="catalytic activity">
    <reaction evidence="4">
        <text>L-asparagine + H2O = L-aspartate + NH4(+)</text>
        <dbReference type="Rhea" id="RHEA:21016"/>
        <dbReference type="ChEBI" id="CHEBI:15377"/>
        <dbReference type="ChEBI" id="CHEBI:28938"/>
        <dbReference type="ChEBI" id="CHEBI:29991"/>
        <dbReference type="ChEBI" id="CHEBI:58048"/>
        <dbReference type="EC" id="3.5.1.1"/>
    </reaction>
</comment>
<dbReference type="EC" id="3.5.1.1" evidence="2"/>
<feature type="binding site" evidence="6">
    <location>
        <begin position="161"/>
        <end position="162"/>
    </location>
    <ligand>
        <name>substrate</name>
    </ligand>
</feature>
<reference evidence="9" key="1">
    <citation type="journal article" date="2021" name="Nat. Commun.">
        <title>Genetic determinants of endophytism in the Arabidopsis root mycobiome.</title>
        <authorList>
            <person name="Mesny F."/>
            <person name="Miyauchi S."/>
            <person name="Thiergart T."/>
            <person name="Pickel B."/>
            <person name="Atanasova L."/>
            <person name="Karlsson M."/>
            <person name="Huettel B."/>
            <person name="Barry K.W."/>
            <person name="Haridas S."/>
            <person name="Chen C."/>
            <person name="Bauer D."/>
            <person name="Andreopoulos W."/>
            <person name="Pangilinan J."/>
            <person name="LaButti K."/>
            <person name="Riley R."/>
            <person name="Lipzen A."/>
            <person name="Clum A."/>
            <person name="Drula E."/>
            <person name="Henrissat B."/>
            <person name="Kohler A."/>
            <person name="Grigoriev I.V."/>
            <person name="Martin F.M."/>
            <person name="Hacquard S."/>
        </authorList>
    </citation>
    <scope>NUCLEOTIDE SEQUENCE</scope>
    <source>
        <strain evidence="9">MPI-CAGE-AT-0147</strain>
    </source>
</reference>
<evidence type="ECO:0000313" key="9">
    <source>
        <dbReference type="EMBL" id="KAH7115686.1"/>
    </source>
</evidence>
<evidence type="ECO:0000256" key="6">
    <source>
        <dbReference type="PIRSR" id="PIRSR001220-2"/>
    </source>
</evidence>
<keyword evidence="3" id="KW-0378">Hydrolase</keyword>
<dbReference type="Gene3D" id="3.40.50.40">
    <property type="match status" value="1"/>
</dbReference>
<dbReference type="PIRSF" id="PIRSF500176">
    <property type="entry name" value="L_ASNase"/>
    <property type="match status" value="1"/>
</dbReference>
<organism evidence="9 10">
    <name type="scientific">Dactylonectria macrodidyma</name>
    <dbReference type="NCBI Taxonomy" id="307937"/>
    <lineage>
        <taxon>Eukaryota</taxon>
        <taxon>Fungi</taxon>
        <taxon>Dikarya</taxon>
        <taxon>Ascomycota</taxon>
        <taxon>Pezizomycotina</taxon>
        <taxon>Sordariomycetes</taxon>
        <taxon>Hypocreomycetidae</taxon>
        <taxon>Hypocreales</taxon>
        <taxon>Nectriaceae</taxon>
        <taxon>Dactylonectria</taxon>
    </lineage>
</organism>
<dbReference type="InterPro" id="IPR037152">
    <property type="entry name" value="L-asparaginase_N_sf"/>
</dbReference>
<dbReference type="AlphaFoldDB" id="A0A9P9DAJ2"/>
<feature type="active site" description="O-isoaspartyl threonine intermediate" evidence="5">
    <location>
        <position position="81"/>
    </location>
</feature>
<sequence length="381" mass="41556">MKPIPIHQSYDNLGTHAVCHALKHDAGQEYLVNFHLPPDEKAVESDPTPLLLNSIEGCVRPHHSTINPALPNVLFIGSRETIAGVNSLHEPATEYTPGVVGIDSLLEDTPQLRDICNVHYKQVTNVDSIDIDSTILEQIRLGVQDGLNSSEYAGVVVWHETDTLEETAQYVQLTTLNEKPVVFTGAMRASTDLSPDGPTNLLGSAVVACSTNSKNRGVLVVFNNQIYSASMIMKTDSDSVDAFISQSRLGTVHNNIAQFLFQPSRPTNDHYLAVHNNIILPRVDIIYAHQGCGDVDVMDPIQKGARGLVLAGSWKRDAINGSLAMLAEHNFPVVMASHTMHGFVASGYGFVGAGYLSARQARIRLQLVIATAEDPRRFFTN</sequence>
<evidence type="ECO:0000259" key="8">
    <source>
        <dbReference type="Pfam" id="PF17763"/>
    </source>
</evidence>
<feature type="domain" description="L-asparaginase N-terminal" evidence="7">
    <location>
        <begin position="73"/>
        <end position="257"/>
    </location>
</feature>
<evidence type="ECO:0000313" key="10">
    <source>
        <dbReference type="Proteomes" id="UP000738349"/>
    </source>
</evidence>
<comment type="caution">
    <text evidence="9">The sequence shown here is derived from an EMBL/GenBank/DDBJ whole genome shotgun (WGS) entry which is preliminary data.</text>
</comment>
<accession>A0A9P9DAJ2</accession>
<dbReference type="PANTHER" id="PTHR11707">
    <property type="entry name" value="L-ASPARAGINASE"/>
    <property type="match status" value="1"/>
</dbReference>
<dbReference type="InterPro" id="IPR027473">
    <property type="entry name" value="L-asparaginase_C"/>
</dbReference>
<dbReference type="Pfam" id="PF17763">
    <property type="entry name" value="Asparaginase_C"/>
    <property type="match status" value="1"/>
</dbReference>
<dbReference type="SMART" id="SM00870">
    <property type="entry name" value="Asparaginase"/>
    <property type="match status" value="1"/>
</dbReference>
<dbReference type="Gene3D" id="3.40.50.1170">
    <property type="entry name" value="L-asparaginase, N-terminal domain"/>
    <property type="match status" value="1"/>
</dbReference>
<evidence type="ECO:0000256" key="4">
    <source>
        <dbReference type="ARBA" id="ARBA00049366"/>
    </source>
</evidence>
<protein>
    <recommendedName>
        <fullName evidence="2">asparaginase</fullName>
        <ecNumber evidence="2">3.5.1.1</ecNumber>
    </recommendedName>
</protein>
<gene>
    <name evidence="9" type="ORF">EDB81DRAFT_669160</name>
</gene>
<dbReference type="FunFam" id="3.40.50.1170:FF:000001">
    <property type="entry name" value="L-asparaginase 2"/>
    <property type="match status" value="1"/>
</dbReference>
<evidence type="ECO:0000256" key="2">
    <source>
        <dbReference type="ARBA" id="ARBA00012920"/>
    </source>
</evidence>
<dbReference type="PRINTS" id="PR00139">
    <property type="entry name" value="ASNGLNASE"/>
</dbReference>
<dbReference type="Pfam" id="PF00710">
    <property type="entry name" value="Asparaginase"/>
    <property type="match status" value="1"/>
</dbReference>
<comment type="similarity">
    <text evidence="1">Belongs to the asparaginase 1 family.</text>
</comment>
<dbReference type="InterPro" id="IPR036152">
    <property type="entry name" value="Asp/glu_Ase-like_sf"/>
</dbReference>
<dbReference type="EMBL" id="JAGMUV010000030">
    <property type="protein sequence ID" value="KAH7115686.1"/>
    <property type="molecule type" value="Genomic_DNA"/>
</dbReference>
<name>A0A9P9DAJ2_9HYPO</name>
<dbReference type="PROSITE" id="PS51732">
    <property type="entry name" value="ASN_GLN_ASE_3"/>
    <property type="match status" value="1"/>
</dbReference>
<evidence type="ECO:0000256" key="5">
    <source>
        <dbReference type="PIRSR" id="PIRSR001220-1"/>
    </source>
</evidence>
<keyword evidence="10" id="KW-1185">Reference proteome</keyword>
<dbReference type="SUPFAM" id="SSF53774">
    <property type="entry name" value="Glutaminase/Asparaginase"/>
    <property type="match status" value="1"/>
</dbReference>
<feature type="binding site" evidence="6">
    <location>
        <position position="128"/>
    </location>
    <ligand>
        <name>substrate</name>
    </ligand>
</feature>
<dbReference type="CDD" id="cd08964">
    <property type="entry name" value="L-asparaginase_II"/>
    <property type="match status" value="1"/>
</dbReference>